<dbReference type="InterPro" id="IPR009279">
    <property type="entry name" value="Portal_Mu"/>
</dbReference>
<accession>B8DKY3</accession>
<protein>
    <recommendedName>
        <fullName evidence="2">Mu-like prophage FluMu protein gp29</fullName>
    </recommendedName>
</protein>
<dbReference type="EMBL" id="CP001197">
    <property type="protein sequence ID" value="ACL07686.1"/>
    <property type="molecule type" value="Genomic_DNA"/>
</dbReference>
<proteinExistence type="predicted"/>
<organism evidence="1">
    <name type="scientific">Nitratidesulfovibrio vulgaris (strain DSM 19637 / Miyazaki F)</name>
    <name type="common">Desulfovibrio vulgaris</name>
    <dbReference type="NCBI Taxonomy" id="883"/>
    <lineage>
        <taxon>Bacteria</taxon>
        <taxon>Pseudomonadati</taxon>
        <taxon>Thermodesulfobacteriota</taxon>
        <taxon>Desulfovibrionia</taxon>
        <taxon>Desulfovibrionales</taxon>
        <taxon>Desulfovibrionaceae</taxon>
        <taxon>Nitratidesulfovibrio</taxon>
    </lineage>
</organism>
<dbReference type="OrthoDB" id="9797300at2"/>
<reference evidence="1" key="1">
    <citation type="submission" date="2008-10" db="EMBL/GenBank/DDBJ databases">
        <title>Complete sequence of Desulfovibrio vulgaris str. 'Miyazaki F'.</title>
        <authorList>
            <person name="Lucas S."/>
            <person name="Copeland A."/>
            <person name="Lapidus A."/>
            <person name="Glavina del Rio T."/>
            <person name="Dalin E."/>
            <person name="Tice H."/>
            <person name="Bruce D."/>
            <person name="Goodwin L."/>
            <person name="Pitluck S."/>
            <person name="Sims D."/>
            <person name="Brettin T."/>
            <person name="Detter J.C."/>
            <person name="Han C."/>
            <person name="Larimer F."/>
            <person name="Land M."/>
            <person name="Hauser L."/>
            <person name="Kyrpides N."/>
            <person name="Mikhailova N."/>
            <person name="Hazen T.C."/>
            <person name="Richardson P."/>
        </authorList>
    </citation>
    <scope>NUCLEOTIDE SEQUENCE</scope>
    <source>
        <strain evidence="1">Miyazaki F</strain>
    </source>
</reference>
<evidence type="ECO:0000313" key="1">
    <source>
        <dbReference type="EMBL" id="ACL07686.1"/>
    </source>
</evidence>
<dbReference type="AlphaFoldDB" id="B8DKY3"/>
<dbReference type="Pfam" id="PF06074">
    <property type="entry name" value="Portal_Mu"/>
    <property type="match status" value="1"/>
</dbReference>
<evidence type="ECO:0008006" key="2">
    <source>
        <dbReference type="Google" id="ProtNLM"/>
    </source>
</evidence>
<dbReference type="KEGG" id="dvm:DvMF_0729"/>
<dbReference type="HOGENOM" id="CLU_036594_0_1_7"/>
<dbReference type="eggNOG" id="COG4383">
    <property type="taxonomic scope" value="Bacteria"/>
</dbReference>
<dbReference type="STRING" id="883.DvMF_0729"/>
<sequence>MGFMDRLSSAARAFTRTFLPSGGLQTRDGATPDAPLDAALEGRSSAAPLLYWERWANLTHGLTPARLKNILQSADDGDILQQHVLFADMEDRCEHLAAELAKRKRALLTLDWEILPGRAGDAAARRVADAVREQFDALANVDDLFLDMADGVGHGFAALEIEWGREGKLHLPQAFHFRPQTWFQTPPHDRNALRLRDGTAQGAELETLGWVLHTHRSRSGWLARAGLFRVLAWSYLIRSYALASNAAYVEVHGMPFRLGKYPAASTEEDKAALLRALQALGRDAAGIIPQGMEIIFQTPPNSTHDHFGVLVDRCERGMSKAILGGTLTSQADGKSSTNALGAVHNEIRHDLLTSDALQIAGTLTRQVLAPLAVLNAGVADARLLPWFRFDTRQAADIATYADALPKLSGVMRIPAAWAHEKLKIPLPQGDEEVLGTRAPGDEGADDGDAEGRAAAVALADAHGDAEGDGGAPYPDQQALDAAEIPDGAMLAAMEELLEPLMEELRDGAEPADLLARLGELYPEMETRALEELLARAIFVSEVWGRVTMSNQK</sequence>
<gene>
    <name evidence="1" type="ordered locus">DvMF_0729</name>
</gene>
<name>B8DKY3_NITV9</name>